<dbReference type="PRINTS" id="PR00081">
    <property type="entry name" value="GDHRDH"/>
</dbReference>
<dbReference type="SUPFAM" id="SSF51735">
    <property type="entry name" value="NAD(P)-binding Rossmann-fold domains"/>
    <property type="match status" value="1"/>
</dbReference>
<dbReference type="PANTHER" id="PTHR42760">
    <property type="entry name" value="SHORT-CHAIN DEHYDROGENASES/REDUCTASES FAMILY MEMBER"/>
    <property type="match status" value="1"/>
</dbReference>
<reference evidence="2 3" key="1">
    <citation type="submission" date="2023-11" db="EMBL/GenBank/DDBJ databases">
        <title>An acidophilic fungus is an integral part of prey digestion in a carnivorous sundew plant.</title>
        <authorList>
            <person name="Tsai I.J."/>
        </authorList>
    </citation>
    <scope>NUCLEOTIDE SEQUENCE [LARGE SCALE GENOMIC DNA]</scope>
    <source>
        <strain evidence="2">169a</strain>
    </source>
</reference>
<dbReference type="InterPro" id="IPR036291">
    <property type="entry name" value="NAD(P)-bd_dom_sf"/>
</dbReference>
<keyword evidence="3" id="KW-1185">Reference proteome</keyword>
<gene>
    <name evidence="2" type="ORF">R9X50_00358800</name>
</gene>
<sequence length="243" mass="25750">MSRILERSSPLNLENIVAVVTGCSTGLGVSICRSLLNCNAFVLGVDINDAHETTNGRPGKGTHFQHLRIDITDPTAGEKIIARSAEEYGAHLGIGLLLNVAGIYDDSKGAHNFDDETFARVMKVNLEAPVRLMRTVVSSMLEKEKAGVIINIGGKHVAEGGTGITFAASKEALVRIGATKRTAETYRSQGIRCYIVVPGGLSENHPSDRVKSPTRDIANTVLFLASAMGKGIASGEVVHVGAM</sequence>
<dbReference type="AlphaFoldDB" id="A0AAQ3M606"/>
<dbReference type="CDD" id="cd05233">
    <property type="entry name" value="SDR_c"/>
    <property type="match status" value="1"/>
</dbReference>
<name>A0AAQ3M606_9PEZI</name>
<proteinExistence type="inferred from homology"/>
<dbReference type="Pfam" id="PF00106">
    <property type="entry name" value="adh_short"/>
    <property type="match status" value="1"/>
</dbReference>
<dbReference type="InterPro" id="IPR002347">
    <property type="entry name" value="SDR_fam"/>
</dbReference>
<evidence type="ECO:0000256" key="1">
    <source>
        <dbReference type="ARBA" id="ARBA00006484"/>
    </source>
</evidence>
<protein>
    <recommendedName>
        <fullName evidence="4">NAD(P)-binding protein</fullName>
    </recommendedName>
</protein>
<dbReference type="Gene3D" id="3.40.50.720">
    <property type="entry name" value="NAD(P)-binding Rossmann-like Domain"/>
    <property type="match status" value="1"/>
</dbReference>
<comment type="similarity">
    <text evidence="1">Belongs to the short-chain dehydrogenases/reductases (SDR) family.</text>
</comment>
<organism evidence="2 3">
    <name type="scientific">Acrodontium crateriforme</name>
    <dbReference type="NCBI Taxonomy" id="150365"/>
    <lineage>
        <taxon>Eukaryota</taxon>
        <taxon>Fungi</taxon>
        <taxon>Dikarya</taxon>
        <taxon>Ascomycota</taxon>
        <taxon>Pezizomycotina</taxon>
        <taxon>Dothideomycetes</taxon>
        <taxon>Dothideomycetidae</taxon>
        <taxon>Mycosphaerellales</taxon>
        <taxon>Teratosphaeriaceae</taxon>
        <taxon>Acrodontium</taxon>
    </lineage>
</organism>
<dbReference type="GO" id="GO:0016616">
    <property type="term" value="F:oxidoreductase activity, acting on the CH-OH group of donors, NAD or NADP as acceptor"/>
    <property type="evidence" value="ECO:0007669"/>
    <property type="project" value="TreeGrafter"/>
</dbReference>
<dbReference type="Proteomes" id="UP001303373">
    <property type="component" value="Chromosome 5"/>
</dbReference>
<evidence type="ECO:0000313" key="3">
    <source>
        <dbReference type="Proteomes" id="UP001303373"/>
    </source>
</evidence>
<evidence type="ECO:0008006" key="4">
    <source>
        <dbReference type="Google" id="ProtNLM"/>
    </source>
</evidence>
<accession>A0AAQ3M606</accession>
<evidence type="ECO:0000313" key="2">
    <source>
        <dbReference type="EMBL" id="WPH00758.1"/>
    </source>
</evidence>
<dbReference type="EMBL" id="CP138584">
    <property type="protein sequence ID" value="WPH00758.1"/>
    <property type="molecule type" value="Genomic_DNA"/>
</dbReference>